<proteinExistence type="predicted"/>
<evidence type="ECO:0000313" key="4">
    <source>
        <dbReference type="Proteomes" id="UP001206067"/>
    </source>
</evidence>
<dbReference type="Proteomes" id="UP001206067">
    <property type="component" value="Unassembled WGS sequence"/>
</dbReference>
<sequence>MIERAFEQPSFRLKLAKALFRLLPAPFPEASEIREKLAKRKPPQAAPMPRAVEKQFVVEKQDHQGVTVYHLTPRKNRSEWQIVYLHGGGYVNPMHAVHWGVLRALGAATGATIILPLYPLAPEHDYKPGRDLVLDIYEHVRVGNPGAKIALAGDSAGGNFALGTAIRLRENEHVMPDALMLFAPWMDLTLADGRARAIEPDDIMLTVDRLRICGEMWAGDDDPARDDLSPLHTDLSGLPPMAIFQGTHDILQADARSFAVRAEAEGHPVHYYEYEGAFHDFMIATFTREAQHCYARVGEFLEAL</sequence>
<dbReference type="InterPro" id="IPR013094">
    <property type="entry name" value="AB_hydrolase_3"/>
</dbReference>
<evidence type="ECO:0000256" key="1">
    <source>
        <dbReference type="ARBA" id="ARBA00022801"/>
    </source>
</evidence>
<reference evidence="3 4" key="1">
    <citation type="submission" date="2022-08" db="EMBL/GenBank/DDBJ databases">
        <title>Polyphasic taxonomy analysis of Qipengyuania sp.RS5-5.</title>
        <authorList>
            <person name="Xamxidin M."/>
            <person name="Wu M."/>
        </authorList>
    </citation>
    <scope>NUCLEOTIDE SEQUENCE [LARGE SCALE GENOMIC DNA]</scope>
    <source>
        <strain evidence="3 4">RS5-5</strain>
    </source>
</reference>
<dbReference type="Gene3D" id="3.40.50.1820">
    <property type="entry name" value="alpha/beta hydrolase"/>
    <property type="match status" value="1"/>
</dbReference>
<evidence type="ECO:0000313" key="3">
    <source>
        <dbReference type="EMBL" id="MCR2832929.1"/>
    </source>
</evidence>
<comment type="caution">
    <text evidence="3">The sequence shown here is derived from an EMBL/GenBank/DDBJ whole genome shotgun (WGS) entry which is preliminary data.</text>
</comment>
<dbReference type="PANTHER" id="PTHR48081:SF8">
    <property type="entry name" value="ALPHA_BETA HYDROLASE FOLD-3 DOMAIN-CONTAINING PROTEIN-RELATED"/>
    <property type="match status" value="1"/>
</dbReference>
<keyword evidence="1 3" id="KW-0378">Hydrolase</keyword>
<dbReference type="Pfam" id="PF07859">
    <property type="entry name" value="Abhydrolase_3"/>
    <property type="match status" value="1"/>
</dbReference>
<dbReference type="SUPFAM" id="SSF53474">
    <property type="entry name" value="alpha/beta-Hydrolases"/>
    <property type="match status" value="1"/>
</dbReference>
<gene>
    <name evidence="3" type="ORF">NSO95_03140</name>
</gene>
<dbReference type="PANTHER" id="PTHR48081">
    <property type="entry name" value="AB HYDROLASE SUPERFAMILY PROTEIN C4A8.06C"/>
    <property type="match status" value="1"/>
</dbReference>
<protein>
    <submittedName>
        <fullName evidence="3">Alpha/beta hydrolase</fullName>
    </submittedName>
</protein>
<name>A0ABT1XMN9_9SPHN</name>
<dbReference type="InterPro" id="IPR050300">
    <property type="entry name" value="GDXG_lipolytic_enzyme"/>
</dbReference>
<organism evidence="3 4">
    <name type="scientific">Parerythrobacter lacustris</name>
    <dbReference type="NCBI Taxonomy" id="2969984"/>
    <lineage>
        <taxon>Bacteria</taxon>
        <taxon>Pseudomonadati</taxon>
        <taxon>Pseudomonadota</taxon>
        <taxon>Alphaproteobacteria</taxon>
        <taxon>Sphingomonadales</taxon>
        <taxon>Erythrobacteraceae</taxon>
        <taxon>Parerythrobacter</taxon>
    </lineage>
</organism>
<dbReference type="EMBL" id="JANKHH010000002">
    <property type="protein sequence ID" value="MCR2832929.1"/>
    <property type="molecule type" value="Genomic_DNA"/>
</dbReference>
<dbReference type="InterPro" id="IPR029058">
    <property type="entry name" value="AB_hydrolase_fold"/>
</dbReference>
<evidence type="ECO:0000259" key="2">
    <source>
        <dbReference type="Pfam" id="PF07859"/>
    </source>
</evidence>
<feature type="domain" description="Alpha/beta hydrolase fold-3" evidence="2">
    <location>
        <begin position="82"/>
        <end position="282"/>
    </location>
</feature>
<keyword evidence="4" id="KW-1185">Reference proteome</keyword>
<dbReference type="GO" id="GO:0016787">
    <property type="term" value="F:hydrolase activity"/>
    <property type="evidence" value="ECO:0007669"/>
    <property type="project" value="UniProtKB-KW"/>
</dbReference>
<accession>A0ABT1XMN9</accession>
<dbReference type="RefSeq" id="WP_257594698.1">
    <property type="nucleotide sequence ID" value="NZ_JANKHH010000002.1"/>
</dbReference>